<comment type="caution">
    <text evidence="1">The sequence shown here is derived from an EMBL/GenBank/DDBJ whole genome shotgun (WGS) entry which is preliminary data.</text>
</comment>
<sequence>MNLWDTAYDDMYNCRGIAAVFWLELAHGNGIPRCEQQVRGAAAALKAGETADQKWEILVLFLKSSVDITTRPVLGLVIFQIAAIAASIVA</sequence>
<keyword evidence="2" id="KW-1185">Reference proteome</keyword>
<dbReference type="HOGENOM" id="CLU_2438015_0_0_9"/>
<gene>
    <name evidence="1" type="ORF">DJ90_640</name>
</gene>
<evidence type="ECO:0000313" key="1">
    <source>
        <dbReference type="EMBL" id="KFN09962.1"/>
    </source>
</evidence>
<organism evidence="1 2">
    <name type="scientific">Paenibacillus macerans</name>
    <name type="common">Bacillus macerans</name>
    <dbReference type="NCBI Taxonomy" id="44252"/>
    <lineage>
        <taxon>Bacteria</taxon>
        <taxon>Bacillati</taxon>
        <taxon>Bacillota</taxon>
        <taxon>Bacilli</taxon>
        <taxon>Bacillales</taxon>
        <taxon>Paenibacillaceae</taxon>
        <taxon>Paenibacillus</taxon>
    </lineage>
</organism>
<dbReference type="AlphaFoldDB" id="A0A090ZH32"/>
<evidence type="ECO:0000313" key="2">
    <source>
        <dbReference type="Proteomes" id="UP000029278"/>
    </source>
</evidence>
<proteinExistence type="predicted"/>
<dbReference type="RefSeq" id="WP_036621300.1">
    <property type="nucleotide sequence ID" value="NZ_BGML01000009.1"/>
</dbReference>
<dbReference type="GeneID" id="77006119"/>
<dbReference type="EMBL" id="JMQA01000020">
    <property type="protein sequence ID" value="KFN09962.1"/>
    <property type="molecule type" value="Genomic_DNA"/>
</dbReference>
<protein>
    <submittedName>
        <fullName evidence="1">Uncharacterized protein</fullName>
    </submittedName>
</protein>
<accession>A0A090ZH32</accession>
<dbReference type="Proteomes" id="UP000029278">
    <property type="component" value="Unassembled WGS sequence"/>
</dbReference>
<dbReference type="STRING" id="44252.DJ90_640"/>
<name>A0A090ZH32_PAEMA</name>
<reference evidence="1 2" key="1">
    <citation type="submission" date="2014-04" db="EMBL/GenBank/DDBJ databases">
        <authorList>
            <person name="Bishop-Lilly K.A."/>
            <person name="Broomall S.M."/>
            <person name="Chain P.S."/>
            <person name="Chertkov O."/>
            <person name="Coyne S.R."/>
            <person name="Daligault H.E."/>
            <person name="Davenport K.W."/>
            <person name="Erkkila T."/>
            <person name="Frey K.G."/>
            <person name="Gibbons H.S."/>
            <person name="Gu W."/>
            <person name="Jaissle J."/>
            <person name="Johnson S.L."/>
            <person name="Koroleva G.I."/>
            <person name="Ladner J.T."/>
            <person name="Lo C.-C."/>
            <person name="Minogue T.D."/>
            <person name="Munk C."/>
            <person name="Palacios G.F."/>
            <person name="Redden C.L."/>
            <person name="Rosenzweig C.N."/>
            <person name="Scholz M.B."/>
            <person name="Teshima H."/>
            <person name="Xu Y."/>
        </authorList>
    </citation>
    <scope>NUCLEOTIDE SEQUENCE [LARGE SCALE GENOMIC DNA]</scope>
    <source>
        <strain evidence="1 2">8244</strain>
    </source>
</reference>